<dbReference type="AlphaFoldDB" id="A0A061RJB5"/>
<organism evidence="1">
    <name type="scientific">Tetraselmis sp. GSL018</name>
    <dbReference type="NCBI Taxonomy" id="582737"/>
    <lineage>
        <taxon>Eukaryota</taxon>
        <taxon>Viridiplantae</taxon>
        <taxon>Chlorophyta</taxon>
        <taxon>core chlorophytes</taxon>
        <taxon>Chlorodendrophyceae</taxon>
        <taxon>Chlorodendrales</taxon>
        <taxon>Chlorodendraceae</taxon>
        <taxon>Tetraselmis</taxon>
    </lineage>
</organism>
<evidence type="ECO:0000313" key="1">
    <source>
        <dbReference type="EMBL" id="JAC73042.1"/>
    </source>
</evidence>
<feature type="non-terminal residue" evidence="1">
    <location>
        <position position="87"/>
    </location>
</feature>
<accession>A0A061RJB5</accession>
<name>A0A061RJB5_9CHLO</name>
<proteinExistence type="predicted"/>
<feature type="non-terminal residue" evidence="1">
    <location>
        <position position="1"/>
    </location>
</feature>
<sequence length="87" mass="9757">RPFVHEALRLREPNPVQPSFPSSPSRSFVHDLRARSAFLLNIKPSPLFLSLPLSPFPPVPVLDPSFSQLLIHGQMHCFSRSPVFPSS</sequence>
<dbReference type="EMBL" id="GBEZ01012891">
    <property type="protein sequence ID" value="JAC73042.1"/>
    <property type="molecule type" value="Transcribed_RNA"/>
</dbReference>
<protein>
    <submittedName>
        <fullName evidence="1">Uncharacterized protein</fullName>
    </submittedName>
</protein>
<reference evidence="1" key="1">
    <citation type="submission" date="2014-05" db="EMBL/GenBank/DDBJ databases">
        <title>The transcriptome of the halophilic microalga Tetraselmis sp. GSL018 isolated from the Great Salt Lake, Utah.</title>
        <authorList>
            <person name="Jinkerson R.E."/>
            <person name="D'Adamo S."/>
            <person name="Posewitz M.C."/>
        </authorList>
    </citation>
    <scope>NUCLEOTIDE SEQUENCE</scope>
    <source>
        <strain evidence="1">GSL018</strain>
    </source>
</reference>
<gene>
    <name evidence="1" type="ORF">TSPGSL018_29879</name>
</gene>